<dbReference type="PANTHER" id="PTHR45080">
    <property type="entry name" value="CONTACTIN 5"/>
    <property type="match status" value="1"/>
</dbReference>
<dbReference type="InterPro" id="IPR007110">
    <property type="entry name" value="Ig-like_dom"/>
</dbReference>
<dbReference type="InterPro" id="IPR003598">
    <property type="entry name" value="Ig_sub2"/>
</dbReference>
<evidence type="ECO:0000256" key="3">
    <source>
        <dbReference type="SAM" id="Phobius"/>
    </source>
</evidence>
<dbReference type="InterPro" id="IPR036179">
    <property type="entry name" value="Ig-like_dom_sf"/>
</dbReference>
<dbReference type="OrthoDB" id="6140148at2759"/>
<dbReference type="SUPFAM" id="SSF48726">
    <property type="entry name" value="Immunoglobulin"/>
    <property type="match status" value="3"/>
</dbReference>
<evidence type="ECO:0000256" key="1">
    <source>
        <dbReference type="ARBA" id="ARBA00022729"/>
    </source>
</evidence>
<keyword evidence="7" id="KW-1185">Reference proteome</keyword>
<dbReference type="GO" id="GO:0007156">
    <property type="term" value="P:homophilic cell adhesion via plasma membrane adhesion molecules"/>
    <property type="evidence" value="ECO:0007669"/>
    <property type="project" value="TreeGrafter"/>
</dbReference>
<evidence type="ECO:0000259" key="5">
    <source>
        <dbReference type="PROSITE" id="PS50835"/>
    </source>
</evidence>
<feature type="signal peptide" evidence="4">
    <location>
        <begin position="1"/>
        <end position="19"/>
    </location>
</feature>
<keyword evidence="3" id="KW-0472">Membrane</keyword>
<dbReference type="AlphaFoldDB" id="A0A8S3QU24"/>
<dbReference type="InterPro" id="IPR050958">
    <property type="entry name" value="Cell_Adh-Cytoskel_Orgn"/>
</dbReference>
<feature type="transmembrane region" description="Helical" evidence="3">
    <location>
        <begin position="564"/>
        <end position="588"/>
    </location>
</feature>
<proteinExistence type="predicted"/>
<evidence type="ECO:0000313" key="6">
    <source>
        <dbReference type="EMBL" id="CAG2198133.1"/>
    </source>
</evidence>
<evidence type="ECO:0000313" key="7">
    <source>
        <dbReference type="Proteomes" id="UP000683360"/>
    </source>
</evidence>
<dbReference type="Pfam" id="PF07679">
    <property type="entry name" value="I-set"/>
    <property type="match status" value="1"/>
</dbReference>
<dbReference type="Gene3D" id="2.60.40.10">
    <property type="entry name" value="Immunoglobulins"/>
    <property type="match status" value="3"/>
</dbReference>
<dbReference type="EMBL" id="CAJPWZ010000666">
    <property type="protein sequence ID" value="CAG2198133.1"/>
    <property type="molecule type" value="Genomic_DNA"/>
</dbReference>
<protein>
    <recommendedName>
        <fullName evidence="5">Ig-like domain-containing protein</fullName>
    </recommendedName>
</protein>
<organism evidence="6 7">
    <name type="scientific">Mytilus edulis</name>
    <name type="common">Blue mussel</name>
    <dbReference type="NCBI Taxonomy" id="6550"/>
    <lineage>
        <taxon>Eukaryota</taxon>
        <taxon>Metazoa</taxon>
        <taxon>Spiralia</taxon>
        <taxon>Lophotrochozoa</taxon>
        <taxon>Mollusca</taxon>
        <taxon>Bivalvia</taxon>
        <taxon>Autobranchia</taxon>
        <taxon>Pteriomorphia</taxon>
        <taxon>Mytilida</taxon>
        <taxon>Mytiloidea</taxon>
        <taxon>Mytilidae</taxon>
        <taxon>Mytilinae</taxon>
        <taxon>Mytilus</taxon>
    </lineage>
</organism>
<dbReference type="InterPro" id="IPR003599">
    <property type="entry name" value="Ig_sub"/>
</dbReference>
<dbReference type="InterPro" id="IPR013098">
    <property type="entry name" value="Ig_I-set"/>
</dbReference>
<feature type="domain" description="Ig-like" evidence="5">
    <location>
        <begin position="73"/>
        <end position="156"/>
    </location>
</feature>
<accession>A0A8S3QU24</accession>
<reference evidence="6" key="1">
    <citation type="submission" date="2021-03" db="EMBL/GenBank/DDBJ databases">
        <authorList>
            <person name="Bekaert M."/>
        </authorList>
    </citation>
    <scope>NUCLEOTIDE SEQUENCE</scope>
</reference>
<evidence type="ECO:0000256" key="4">
    <source>
        <dbReference type="SAM" id="SignalP"/>
    </source>
</evidence>
<dbReference type="InterPro" id="IPR013783">
    <property type="entry name" value="Ig-like_fold"/>
</dbReference>
<feature type="domain" description="Ig-like" evidence="5">
    <location>
        <begin position="269"/>
        <end position="382"/>
    </location>
</feature>
<sequence length="655" mass="73737">MMCVIVLAMYSFLQLPTNSGSNLENAYAEILPSEDEYVSLLFSNTAIVFFRGNSLLREECCPQTCITNIYEEPPLITSNFEESYYMKEEDDTPKTFQCSSSGNPAPTLQISLNQNTGKLTITKPSIRDFGTYQCSATNKYGTAASAAFKIERAVISSFSSSVERTLPNVHQYRNVSIPCTGKRRCEPDDECRVEWKLGDGTSNTIRETERIAIDKKGTLHFLYVDLEDGSTAATPYACGINNELMRAFYKGSNVIMTILKDINRNTFKPQLLFSQDVKGLLGGDAELQCIFFRIVSLTLTNIRRCGIIFNEKSFLIPLPDIEWHLSGSNQQIQPSSKYQFTDPSVRRNLRIKHLNVSDEGTYVCSAINVLGAVHARIYLNVTSKPIFQEGETFKSQVIPDGQNAVFKCKMESLPDEKTPSEPIWRINGKELFYEQYDSNFSHKYQLSADKEILTIKNVKYPEDTSSISCETGNVIFDRNGEDSFVKSYAFAFLRVMACPSGFILTNGSNCEPCTENLYGNDCRCVCECNTCQRCDNVHGCVDIYTSSRVTTTQSTIPKFVDRNLVVYILVIACGMILMLGLFGCINIWKKRDIRQVQAINEDNRHIRVMSYTGIYDEVDALEMVDNSNINPIQRKNITDAKEEAGSSDDTNHPVI</sequence>
<dbReference type="PROSITE" id="PS50835">
    <property type="entry name" value="IG_LIKE"/>
    <property type="match status" value="3"/>
</dbReference>
<dbReference type="GO" id="GO:0005886">
    <property type="term" value="C:plasma membrane"/>
    <property type="evidence" value="ECO:0007669"/>
    <property type="project" value="TreeGrafter"/>
</dbReference>
<comment type="caution">
    <text evidence="6">The sequence shown here is derived from an EMBL/GenBank/DDBJ whole genome shotgun (WGS) entry which is preliminary data.</text>
</comment>
<dbReference type="PANTHER" id="PTHR45080:SF8">
    <property type="entry name" value="IG-LIKE DOMAIN-CONTAINING PROTEIN"/>
    <property type="match status" value="1"/>
</dbReference>
<dbReference type="SMART" id="SM00409">
    <property type="entry name" value="IG"/>
    <property type="match status" value="3"/>
</dbReference>
<dbReference type="SMART" id="SM00408">
    <property type="entry name" value="IGc2"/>
    <property type="match status" value="2"/>
</dbReference>
<feature type="domain" description="Ig-like" evidence="5">
    <location>
        <begin position="385"/>
        <end position="491"/>
    </location>
</feature>
<keyword evidence="3" id="KW-0812">Transmembrane</keyword>
<feature type="chain" id="PRO_5035813077" description="Ig-like domain-containing protein" evidence="4">
    <location>
        <begin position="20"/>
        <end position="655"/>
    </location>
</feature>
<evidence type="ECO:0000256" key="2">
    <source>
        <dbReference type="ARBA" id="ARBA00023157"/>
    </source>
</evidence>
<name>A0A8S3QU24_MYTED</name>
<keyword evidence="3" id="KW-1133">Transmembrane helix</keyword>
<keyword evidence="2" id="KW-1015">Disulfide bond</keyword>
<dbReference type="Proteomes" id="UP000683360">
    <property type="component" value="Unassembled WGS sequence"/>
</dbReference>
<gene>
    <name evidence="6" type="ORF">MEDL_12911</name>
</gene>
<keyword evidence="1 4" id="KW-0732">Signal</keyword>